<comment type="similarity">
    <text evidence="2 6">Belongs to the FliS family.</text>
</comment>
<sequence length="134" mass="15611">MSASKHYQTYQNNSVNTASKGELTLMLYNGCIKFIKQAIKDMDQQYYEAKNTNIQKAQNIIQELMVTLDQKAEISKQILPLYEYMTHRLREGNINNEVAALEEVLQLTTEFRDTWKQVILKTRQNQYSAQGARV</sequence>
<evidence type="ECO:0000256" key="3">
    <source>
        <dbReference type="ARBA" id="ARBA00022490"/>
    </source>
</evidence>
<dbReference type="InterPro" id="IPR003713">
    <property type="entry name" value="FliS"/>
</dbReference>
<evidence type="ECO:0000256" key="2">
    <source>
        <dbReference type="ARBA" id="ARBA00008787"/>
    </source>
</evidence>
<evidence type="ECO:0000256" key="1">
    <source>
        <dbReference type="ARBA" id="ARBA00004514"/>
    </source>
</evidence>
<dbReference type="PANTHER" id="PTHR34773">
    <property type="entry name" value="FLAGELLAR SECRETION CHAPERONE FLIS"/>
    <property type="match status" value="1"/>
</dbReference>
<keyword evidence="7" id="KW-0282">Flagellum</keyword>
<dbReference type="Pfam" id="PF02561">
    <property type="entry name" value="FliS"/>
    <property type="match status" value="1"/>
</dbReference>
<reference evidence="8" key="1">
    <citation type="journal article" date="2019" name="Int. J. Syst. Evol. Microbiol.">
        <title>The Global Catalogue of Microorganisms (GCM) 10K type strain sequencing project: providing services to taxonomists for standard genome sequencing and annotation.</title>
        <authorList>
            <consortium name="The Broad Institute Genomics Platform"/>
            <consortium name="The Broad Institute Genome Sequencing Center for Infectious Disease"/>
            <person name="Wu L."/>
            <person name="Ma J."/>
        </authorList>
    </citation>
    <scope>NUCLEOTIDE SEQUENCE [LARGE SCALE GENOMIC DNA]</scope>
    <source>
        <strain evidence="8">CCUG 56754</strain>
    </source>
</reference>
<dbReference type="EMBL" id="JBHTKJ010000026">
    <property type="protein sequence ID" value="MFD1038877.1"/>
    <property type="molecule type" value="Genomic_DNA"/>
</dbReference>
<evidence type="ECO:0000313" key="8">
    <source>
        <dbReference type="Proteomes" id="UP001597040"/>
    </source>
</evidence>
<gene>
    <name evidence="7" type="primary">fliS</name>
    <name evidence="7" type="ORF">ACFQ3N_10820</name>
</gene>
<dbReference type="PIRSF" id="PIRSF039090">
    <property type="entry name" value="Flis"/>
    <property type="match status" value="1"/>
</dbReference>
<protein>
    <recommendedName>
        <fullName evidence="6">Flagellar secretion chaperone FliS</fullName>
    </recommendedName>
</protein>
<keyword evidence="3 6" id="KW-0963">Cytoplasm</keyword>
<evidence type="ECO:0000256" key="6">
    <source>
        <dbReference type="PIRNR" id="PIRNR039090"/>
    </source>
</evidence>
<keyword evidence="5" id="KW-0143">Chaperone</keyword>
<keyword evidence="8" id="KW-1185">Reference proteome</keyword>
<dbReference type="SUPFAM" id="SSF101116">
    <property type="entry name" value="Flagellar export chaperone FliS"/>
    <property type="match status" value="1"/>
</dbReference>
<organism evidence="7 8">
    <name type="scientific">Virgibacillus byunsanensis</name>
    <dbReference type="NCBI Taxonomy" id="570945"/>
    <lineage>
        <taxon>Bacteria</taxon>
        <taxon>Bacillati</taxon>
        <taxon>Bacillota</taxon>
        <taxon>Bacilli</taxon>
        <taxon>Bacillales</taxon>
        <taxon>Bacillaceae</taxon>
        <taxon>Virgibacillus</taxon>
    </lineage>
</organism>
<comment type="subcellular location">
    <subcellularLocation>
        <location evidence="1 6">Cytoplasm</location>
        <location evidence="1 6">Cytosol</location>
    </subcellularLocation>
</comment>
<dbReference type="RefSeq" id="WP_390362261.1">
    <property type="nucleotide sequence ID" value="NZ_JBHTKJ010000026.1"/>
</dbReference>
<dbReference type="InterPro" id="IPR036584">
    <property type="entry name" value="FliS_sf"/>
</dbReference>
<keyword evidence="7" id="KW-0969">Cilium</keyword>
<keyword evidence="4 6" id="KW-1005">Bacterial flagellum biogenesis</keyword>
<dbReference type="CDD" id="cd16098">
    <property type="entry name" value="FliS"/>
    <property type="match status" value="1"/>
</dbReference>
<accession>A0ABW3LLI1</accession>
<name>A0ABW3LLI1_9BACI</name>
<comment type="caution">
    <text evidence="7">The sequence shown here is derived from an EMBL/GenBank/DDBJ whole genome shotgun (WGS) entry which is preliminary data.</text>
</comment>
<proteinExistence type="inferred from homology"/>
<evidence type="ECO:0000256" key="4">
    <source>
        <dbReference type="ARBA" id="ARBA00022795"/>
    </source>
</evidence>
<dbReference type="NCBIfam" id="TIGR00208">
    <property type="entry name" value="fliS"/>
    <property type="match status" value="1"/>
</dbReference>
<dbReference type="Gene3D" id="1.20.120.340">
    <property type="entry name" value="Flagellar protein FliS"/>
    <property type="match status" value="1"/>
</dbReference>
<dbReference type="PANTHER" id="PTHR34773:SF1">
    <property type="entry name" value="FLAGELLAR SECRETION CHAPERONE FLIS"/>
    <property type="match status" value="1"/>
</dbReference>
<evidence type="ECO:0000256" key="5">
    <source>
        <dbReference type="ARBA" id="ARBA00023186"/>
    </source>
</evidence>
<dbReference type="Proteomes" id="UP001597040">
    <property type="component" value="Unassembled WGS sequence"/>
</dbReference>
<evidence type="ECO:0000313" key="7">
    <source>
        <dbReference type="EMBL" id="MFD1038877.1"/>
    </source>
</evidence>
<keyword evidence="7" id="KW-0966">Cell projection</keyword>